<dbReference type="Proteomes" id="UP001526426">
    <property type="component" value="Unassembled WGS sequence"/>
</dbReference>
<dbReference type="CDD" id="cd04179">
    <property type="entry name" value="DPM_DPG-synthase_like"/>
    <property type="match status" value="1"/>
</dbReference>
<keyword evidence="8" id="KW-0808">Transferase</keyword>
<evidence type="ECO:0000259" key="7">
    <source>
        <dbReference type="Pfam" id="PF04138"/>
    </source>
</evidence>
<evidence type="ECO:0000256" key="2">
    <source>
        <dbReference type="ARBA" id="ARBA00022692"/>
    </source>
</evidence>
<keyword evidence="3 5" id="KW-1133">Transmembrane helix</keyword>
<proteinExistence type="predicted"/>
<evidence type="ECO:0000256" key="4">
    <source>
        <dbReference type="ARBA" id="ARBA00023136"/>
    </source>
</evidence>
<evidence type="ECO:0000256" key="5">
    <source>
        <dbReference type="SAM" id="Phobius"/>
    </source>
</evidence>
<dbReference type="EMBL" id="JAIHOM010000051">
    <property type="protein sequence ID" value="MCW6036933.1"/>
    <property type="molecule type" value="Genomic_DNA"/>
</dbReference>
<feature type="domain" description="Glycosyltransferase 2-like" evidence="6">
    <location>
        <begin position="166"/>
        <end position="330"/>
    </location>
</feature>
<feature type="transmembrane region" description="Helical" evidence="5">
    <location>
        <begin position="42"/>
        <end position="64"/>
    </location>
</feature>
<protein>
    <submittedName>
        <fullName evidence="8">Glycosyltransferase</fullName>
        <ecNumber evidence="8">2.4.-.-</ecNumber>
    </submittedName>
</protein>
<dbReference type="InterPro" id="IPR050256">
    <property type="entry name" value="Glycosyltransferase_2"/>
</dbReference>
<dbReference type="InterPro" id="IPR007267">
    <property type="entry name" value="GtrA_DPMS_TM"/>
</dbReference>
<dbReference type="GO" id="GO:0016757">
    <property type="term" value="F:glycosyltransferase activity"/>
    <property type="evidence" value="ECO:0007669"/>
    <property type="project" value="UniProtKB-KW"/>
</dbReference>
<keyword evidence="4 5" id="KW-0472">Membrane</keyword>
<accession>A0ABT3L5Z8</accession>
<keyword evidence="9" id="KW-1185">Reference proteome</keyword>
<feature type="transmembrane region" description="Helical" evidence="5">
    <location>
        <begin position="12"/>
        <end position="30"/>
    </location>
</feature>
<organism evidence="8 9">
    <name type="scientific">Spirulina subsalsa FACHB-351</name>
    <dbReference type="NCBI Taxonomy" id="234711"/>
    <lineage>
        <taxon>Bacteria</taxon>
        <taxon>Bacillati</taxon>
        <taxon>Cyanobacteriota</taxon>
        <taxon>Cyanophyceae</taxon>
        <taxon>Spirulinales</taxon>
        <taxon>Spirulinaceae</taxon>
        <taxon>Spirulina</taxon>
    </lineage>
</organism>
<dbReference type="SUPFAM" id="SSF53448">
    <property type="entry name" value="Nucleotide-diphospho-sugar transferases"/>
    <property type="match status" value="1"/>
</dbReference>
<evidence type="ECO:0000256" key="1">
    <source>
        <dbReference type="ARBA" id="ARBA00004141"/>
    </source>
</evidence>
<dbReference type="Pfam" id="PF04138">
    <property type="entry name" value="GtrA_DPMS_TM"/>
    <property type="match status" value="1"/>
</dbReference>
<evidence type="ECO:0000313" key="8">
    <source>
        <dbReference type="EMBL" id="MCW6036933.1"/>
    </source>
</evidence>
<gene>
    <name evidence="8" type="ORF">K4A83_11755</name>
</gene>
<comment type="subcellular location">
    <subcellularLocation>
        <location evidence="1">Membrane</location>
        <topology evidence="1">Multi-pass membrane protein</topology>
    </subcellularLocation>
</comment>
<evidence type="ECO:0000259" key="6">
    <source>
        <dbReference type="Pfam" id="PF00535"/>
    </source>
</evidence>
<name>A0ABT3L5Z8_9CYAN</name>
<dbReference type="EC" id="2.4.-.-" evidence="8"/>
<dbReference type="InterPro" id="IPR001173">
    <property type="entry name" value="Glyco_trans_2-like"/>
</dbReference>
<feature type="domain" description="GtrA/DPMS transmembrane" evidence="7">
    <location>
        <begin position="10"/>
        <end position="127"/>
    </location>
</feature>
<comment type="caution">
    <text evidence="8">The sequence shown here is derived from an EMBL/GenBank/DDBJ whole genome shotgun (WGS) entry which is preliminary data.</text>
</comment>
<reference evidence="8 9" key="1">
    <citation type="submission" date="2021-08" db="EMBL/GenBank/DDBJ databases">
        <title>Draft genome sequence of Spirulina subsalsa with high tolerance to salinity and hype-accumulation of phycocyanin.</title>
        <authorList>
            <person name="Pei H."/>
            <person name="Jiang L."/>
        </authorList>
    </citation>
    <scope>NUCLEOTIDE SEQUENCE [LARGE SCALE GENOMIC DNA]</scope>
    <source>
        <strain evidence="8 9">FACHB-351</strain>
    </source>
</reference>
<keyword evidence="2 5" id="KW-0812">Transmembrane</keyword>
<feature type="transmembrane region" description="Helical" evidence="5">
    <location>
        <begin position="103"/>
        <end position="123"/>
    </location>
</feature>
<feature type="transmembrane region" description="Helical" evidence="5">
    <location>
        <begin position="76"/>
        <end position="97"/>
    </location>
</feature>
<keyword evidence="8" id="KW-0328">Glycosyltransferase</keyword>
<dbReference type="Gene3D" id="3.90.550.10">
    <property type="entry name" value="Spore Coat Polysaccharide Biosynthesis Protein SpsA, Chain A"/>
    <property type="match status" value="1"/>
</dbReference>
<evidence type="ECO:0000256" key="3">
    <source>
        <dbReference type="ARBA" id="ARBA00022989"/>
    </source>
</evidence>
<dbReference type="PANTHER" id="PTHR48090">
    <property type="entry name" value="UNDECAPRENYL-PHOSPHATE 4-DEOXY-4-FORMAMIDO-L-ARABINOSE TRANSFERASE-RELATED"/>
    <property type="match status" value="1"/>
</dbReference>
<dbReference type="InterPro" id="IPR029044">
    <property type="entry name" value="Nucleotide-diphossugar_trans"/>
</dbReference>
<evidence type="ECO:0000313" key="9">
    <source>
        <dbReference type="Proteomes" id="UP001526426"/>
    </source>
</evidence>
<dbReference type="Pfam" id="PF00535">
    <property type="entry name" value="Glycos_transf_2"/>
    <property type="match status" value="1"/>
</dbReference>
<sequence length="421" mass="47327">MSSPANGRLRFLGAASLTTAFNLVLISILIEQVQWPTNLANLVAVELSLLFGFLAYRLLVWSGGNWQIQDVLLKQIPLYHVSHGAALLGRILVIFPLLNAWGVHYGVNTLVGVIFGGILNYLVSDRILPEVRRSHFHYPEALAPSLVASGPRAERPDSLPPVDLLSIVIPAYNEEGSISPTVHKLSQRLEEADLNYEILVVNDNSRDRTEQILQQLHQENPRVRYINNYYPNGFGFAVRCGVENFQGDAVIIYMGDSSDSPDNIVDYYEQLQAGYECVFGSRFIQGSKIVDYPTHKLLINRLANWFVKVLFGLDYNDTTNAFKAYRKEVIQGISPLLSHHFNLTVEMPLKAIVRGYSYTIVPITWHNRKAGVSKLKIKEMGSRYLFIVLSIFLEQKLAGGDYHRSKNPVAKSPVNSRKTAN</sequence>